<dbReference type="PANTHER" id="PTHR22748">
    <property type="entry name" value="AP ENDONUCLEASE"/>
    <property type="match status" value="1"/>
</dbReference>
<dbReference type="GO" id="GO:0006284">
    <property type="term" value="P:base-excision repair"/>
    <property type="evidence" value="ECO:0007669"/>
    <property type="project" value="TreeGrafter"/>
</dbReference>
<feature type="binding site" evidence="4">
    <location>
        <position position="36"/>
    </location>
    <ligand>
        <name>Mg(2+)</name>
        <dbReference type="ChEBI" id="CHEBI:18420"/>
        <label>1</label>
    </ligand>
</feature>
<evidence type="ECO:0000256" key="2">
    <source>
        <dbReference type="ARBA" id="ARBA00022801"/>
    </source>
</evidence>
<dbReference type="GO" id="GO:0008311">
    <property type="term" value="F:double-stranded DNA 3'-5' DNA exonuclease activity"/>
    <property type="evidence" value="ECO:0007669"/>
    <property type="project" value="TreeGrafter"/>
</dbReference>
<dbReference type="EMBL" id="JARBHA010000020">
    <property type="protein sequence ID" value="KAJ9671127.1"/>
    <property type="molecule type" value="Genomic_DNA"/>
</dbReference>
<dbReference type="GO" id="GO:0008081">
    <property type="term" value="F:phosphoric diester hydrolase activity"/>
    <property type="evidence" value="ECO:0007669"/>
    <property type="project" value="TreeGrafter"/>
</dbReference>
<dbReference type="Gene3D" id="3.60.10.10">
    <property type="entry name" value="Endonuclease/exonuclease/phosphatase"/>
    <property type="match status" value="1"/>
</dbReference>
<proteinExistence type="predicted"/>
<dbReference type="PANTHER" id="PTHR22748:SF4">
    <property type="entry name" value="DNA-(APURINIC OR APYRIMIDINIC SITE) ENDONUCLEASE 2"/>
    <property type="match status" value="1"/>
</dbReference>
<organism evidence="5 6">
    <name type="scientific">Vitis rotundifolia</name>
    <name type="common">Muscadine grape</name>
    <dbReference type="NCBI Taxonomy" id="103349"/>
    <lineage>
        <taxon>Eukaryota</taxon>
        <taxon>Viridiplantae</taxon>
        <taxon>Streptophyta</taxon>
        <taxon>Embryophyta</taxon>
        <taxon>Tracheophyta</taxon>
        <taxon>Spermatophyta</taxon>
        <taxon>Magnoliopsida</taxon>
        <taxon>eudicotyledons</taxon>
        <taxon>Gunneridae</taxon>
        <taxon>Pentapetalae</taxon>
        <taxon>rosids</taxon>
        <taxon>Vitales</taxon>
        <taxon>Vitaceae</taxon>
        <taxon>Viteae</taxon>
        <taxon>Vitis</taxon>
    </lineage>
</organism>
<dbReference type="GO" id="GO:0046872">
    <property type="term" value="F:metal ion binding"/>
    <property type="evidence" value="ECO:0007669"/>
    <property type="project" value="UniProtKB-KW"/>
</dbReference>
<feature type="binding site" evidence="4">
    <location>
        <position position="7"/>
    </location>
    <ligand>
        <name>Mg(2+)</name>
        <dbReference type="ChEBI" id="CHEBI:18420"/>
        <label>1</label>
    </ligand>
</feature>
<comment type="cofactor">
    <cofactor evidence="4">
        <name>Mg(2+)</name>
        <dbReference type="ChEBI" id="CHEBI:18420"/>
    </cofactor>
    <cofactor evidence="4">
        <name>Mn(2+)</name>
        <dbReference type="ChEBI" id="CHEBI:29035"/>
    </cofactor>
    <text evidence="4">Probably binds two magnesium or manganese ions per subunit.</text>
</comment>
<gene>
    <name evidence="5" type="ORF">PVL29_027221</name>
</gene>
<dbReference type="InterPro" id="IPR004808">
    <property type="entry name" value="AP_endonuc_1"/>
</dbReference>
<comment type="caution">
    <text evidence="5">The sequence shown here is derived from an EMBL/GenBank/DDBJ whole genome shotgun (WGS) entry which is preliminary data.</text>
</comment>
<dbReference type="Proteomes" id="UP001168098">
    <property type="component" value="Unassembled WGS sequence"/>
</dbReference>
<dbReference type="SUPFAM" id="SSF56219">
    <property type="entry name" value="DNase I-like"/>
    <property type="match status" value="1"/>
</dbReference>
<keyword evidence="1 4" id="KW-0479">Metal-binding</keyword>
<keyword evidence="4" id="KW-0464">Manganese</keyword>
<evidence type="ECO:0000256" key="1">
    <source>
        <dbReference type="ARBA" id="ARBA00022723"/>
    </source>
</evidence>
<dbReference type="AlphaFoldDB" id="A0AA38YIL7"/>
<evidence type="ECO:0000256" key="4">
    <source>
        <dbReference type="PIRSR" id="PIRSR604808-2"/>
    </source>
</evidence>
<evidence type="ECO:0000256" key="3">
    <source>
        <dbReference type="ARBA" id="ARBA00022842"/>
    </source>
</evidence>
<sequence length="85" mass="9878">MKIISWNTRGLGSRNKRRVVKDFLRSENLDVVMIQETKKVKCDRRFVGSVWTVRNKEWTALPASGASGGILIIWTPKNCVVRRRY</sequence>
<accession>A0AA38YIL7</accession>
<keyword evidence="2" id="KW-0378">Hydrolase</keyword>
<keyword evidence="6" id="KW-1185">Reference proteome</keyword>
<protein>
    <recommendedName>
        <fullName evidence="7">Endonuclease/exonuclease/phosphatase domain-containing protein</fullName>
    </recommendedName>
</protein>
<evidence type="ECO:0008006" key="7">
    <source>
        <dbReference type="Google" id="ProtNLM"/>
    </source>
</evidence>
<reference evidence="5 6" key="1">
    <citation type="journal article" date="2023" name="BMC Biotechnol.">
        <title>Vitis rotundifolia cv Carlos genome sequencing.</title>
        <authorList>
            <person name="Huff M."/>
            <person name="Hulse-Kemp A."/>
            <person name="Scheffler B."/>
            <person name="Youngblood R."/>
            <person name="Simpson S."/>
            <person name="Babiker E."/>
            <person name="Staton M."/>
        </authorList>
    </citation>
    <scope>NUCLEOTIDE SEQUENCE [LARGE SCALE GENOMIC DNA]</scope>
    <source>
        <tissue evidence="5">Leaf</tissue>
    </source>
</reference>
<evidence type="ECO:0000313" key="6">
    <source>
        <dbReference type="Proteomes" id="UP001168098"/>
    </source>
</evidence>
<dbReference type="InterPro" id="IPR036691">
    <property type="entry name" value="Endo/exonu/phosph_ase_sf"/>
</dbReference>
<dbReference type="GO" id="GO:0003906">
    <property type="term" value="F:DNA-(apurinic or apyrimidinic site) endonuclease activity"/>
    <property type="evidence" value="ECO:0007669"/>
    <property type="project" value="TreeGrafter"/>
</dbReference>
<evidence type="ECO:0000313" key="5">
    <source>
        <dbReference type="EMBL" id="KAJ9671127.1"/>
    </source>
</evidence>
<dbReference type="GO" id="GO:0005634">
    <property type="term" value="C:nucleus"/>
    <property type="evidence" value="ECO:0007669"/>
    <property type="project" value="TreeGrafter"/>
</dbReference>
<name>A0AA38YIL7_VITRO</name>
<keyword evidence="3 4" id="KW-0460">Magnesium</keyword>